<name>A0A6A4QK73_LUPAL</name>
<protein>
    <submittedName>
        <fullName evidence="2">Uncharacterized protein</fullName>
    </submittedName>
</protein>
<sequence>MVKPNHKKMSDDTNSRKNNSLRPRVNVSNNENELLVMLIMRLASMMFFVYTPQDFSPEEDVVFSMYKKYCGVSDESHLEVNKVRKITQMLSVIPIDQMNYEDLNVLKESLKSLKQKLFQNCEENLATDTNTHASSSNK</sequence>
<keyword evidence="3" id="KW-1185">Reference proteome</keyword>
<reference evidence="3" key="1">
    <citation type="journal article" date="2020" name="Nat. Commun.">
        <title>Genome sequence of the cluster root forming white lupin.</title>
        <authorList>
            <person name="Hufnagel B."/>
            <person name="Marques A."/>
            <person name="Soriano A."/>
            <person name="Marques L."/>
            <person name="Divol F."/>
            <person name="Doumas P."/>
            <person name="Sallet E."/>
            <person name="Mancinotti D."/>
            <person name="Carrere S."/>
            <person name="Marande W."/>
            <person name="Arribat S."/>
            <person name="Keller J."/>
            <person name="Huneau C."/>
            <person name="Blein T."/>
            <person name="Aime D."/>
            <person name="Laguerre M."/>
            <person name="Taylor J."/>
            <person name="Schubert V."/>
            <person name="Nelson M."/>
            <person name="Geu-Flores F."/>
            <person name="Crespi M."/>
            <person name="Gallardo-Guerrero K."/>
            <person name="Delaux P.-M."/>
            <person name="Salse J."/>
            <person name="Berges H."/>
            <person name="Guyot R."/>
            <person name="Gouzy J."/>
            <person name="Peret B."/>
        </authorList>
    </citation>
    <scope>NUCLEOTIDE SEQUENCE [LARGE SCALE GENOMIC DNA]</scope>
    <source>
        <strain evidence="3">cv. Amiga</strain>
    </source>
</reference>
<dbReference type="Proteomes" id="UP000447434">
    <property type="component" value="Chromosome 4"/>
</dbReference>
<evidence type="ECO:0000313" key="3">
    <source>
        <dbReference type="Proteomes" id="UP000447434"/>
    </source>
</evidence>
<dbReference type="AlphaFoldDB" id="A0A6A4QK73"/>
<comment type="caution">
    <text evidence="2">The sequence shown here is derived from an EMBL/GenBank/DDBJ whole genome shotgun (WGS) entry which is preliminary data.</text>
</comment>
<accession>A0A6A4QK73</accession>
<feature type="region of interest" description="Disordered" evidence="1">
    <location>
        <begin position="1"/>
        <end position="24"/>
    </location>
</feature>
<proteinExistence type="predicted"/>
<organism evidence="2 3">
    <name type="scientific">Lupinus albus</name>
    <name type="common">White lupine</name>
    <name type="synonym">Lupinus termis</name>
    <dbReference type="NCBI Taxonomy" id="3870"/>
    <lineage>
        <taxon>Eukaryota</taxon>
        <taxon>Viridiplantae</taxon>
        <taxon>Streptophyta</taxon>
        <taxon>Embryophyta</taxon>
        <taxon>Tracheophyta</taxon>
        <taxon>Spermatophyta</taxon>
        <taxon>Magnoliopsida</taxon>
        <taxon>eudicotyledons</taxon>
        <taxon>Gunneridae</taxon>
        <taxon>Pentapetalae</taxon>
        <taxon>rosids</taxon>
        <taxon>fabids</taxon>
        <taxon>Fabales</taxon>
        <taxon>Fabaceae</taxon>
        <taxon>Papilionoideae</taxon>
        <taxon>50 kb inversion clade</taxon>
        <taxon>genistoids sensu lato</taxon>
        <taxon>core genistoids</taxon>
        <taxon>Genisteae</taxon>
        <taxon>Lupinus</taxon>
    </lineage>
</organism>
<evidence type="ECO:0000256" key="1">
    <source>
        <dbReference type="SAM" id="MobiDB-lite"/>
    </source>
</evidence>
<dbReference type="EMBL" id="WOCE01000004">
    <property type="protein sequence ID" value="KAE9614885.1"/>
    <property type="molecule type" value="Genomic_DNA"/>
</dbReference>
<gene>
    <name evidence="2" type="ORF">Lalb_Chr04g0249411</name>
</gene>
<evidence type="ECO:0000313" key="2">
    <source>
        <dbReference type="EMBL" id="KAE9614885.1"/>
    </source>
</evidence>